<evidence type="ECO:0000256" key="3">
    <source>
        <dbReference type="ARBA" id="ARBA00023163"/>
    </source>
</evidence>
<evidence type="ECO:0000313" key="6">
    <source>
        <dbReference type="EMBL" id="KAB1648703.1"/>
    </source>
</evidence>
<name>A0A7C8G0B7_9ACTN</name>
<evidence type="ECO:0000256" key="4">
    <source>
        <dbReference type="SAM" id="Phobius"/>
    </source>
</evidence>
<organism evidence="6 7">
    <name type="scientific">Adlercreutzia muris</name>
    <dbReference type="NCBI Taxonomy" id="1796610"/>
    <lineage>
        <taxon>Bacteria</taxon>
        <taxon>Bacillati</taxon>
        <taxon>Actinomycetota</taxon>
        <taxon>Coriobacteriia</taxon>
        <taxon>Eggerthellales</taxon>
        <taxon>Eggerthellaceae</taxon>
        <taxon>Adlercreutzia</taxon>
    </lineage>
</organism>
<sequence>MEYSDPRGTRRSKGGMATVSKKGIGALRGALTPAAWAVLIAYALYRLVAYTSYVTNFGFFADPLGYVSDLPFMIGAALGNFTSCAIVFVLCATGRLRRWGLDCRSALLIVALIYLVVAFAPAPLLEEGVATSLLGVLWGLTVTVVRFAAIELLRAERSPMVLIVQLAIAAFLFALGSYGLRSLPPLWSTLFEVAAALVLVPLFGFLRSYLSRLPDDDEGAVPAADGGESWAAAGQEDAVHAGLARFRRTLAESSTPILAASFFELVCGLVNMYASCAHASFAISAQVPLEGSLVCSVLVIAFVALTARVPHSRFMYLVVFPGAIAVFLALPYFGEVWGRSLGTVIYSAYSFTAMLSMFCVIRACRRTGDEVYGIAAFMAAATRLCLMVGLALGWYFGNLREGSTFLHLSIVCVTCVYVLGMVLLLWGFRSSREKRVVKVVEVIVEQPPATFEEFRAARVEELTERYDLSPRERDVLVGLAQGNTAASIAEGLHISTSTAQGYIKSLYVKLGVNKKQQVIDLFQK</sequence>
<feature type="transmembrane region" description="Helical" evidence="4">
    <location>
        <begin position="161"/>
        <end position="180"/>
    </location>
</feature>
<feature type="transmembrane region" description="Helical" evidence="4">
    <location>
        <begin position="345"/>
        <end position="364"/>
    </location>
</feature>
<evidence type="ECO:0000259" key="5">
    <source>
        <dbReference type="PROSITE" id="PS50043"/>
    </source>
</evidence>
<feature type="transmembrane region" description="Helical" evidence="4">
    <location>
        <begin position="130"/>
        <end position="149"/>
    </location>
</feature>
<dbReference type="InterPro" id="IPR036388">
    <property type="entry name" value="WH-like_DNA-bd_sf"/>
</dbReference>
<keyword evidence="1" id="KW-0805">Transcription regulation</keyword>
<feature type="domain" description="HTH luxR-type" evidence="5">
    <location>
        <begin position="461"/>
        <end position="524"/>
    </location>
</feature>
<evidence type="ECO:0000256" key="2">
    <source>
        <dbReference type="ARBA" id="ARBA00023125"/>
    </source>
</evidence>
<keyword evidence="7" id="KW-1185">Reference proteome</keyword>
<feature type="transmembrane region" description="Helical" evidence="4">
    <location>
        <begin position="105"/>
        <end position="124"/>
    </location>
</feature>
<keyword evidence="2" id="KW-0238">DNA-binding</keyword>
<dbReference type="Gene3D" id="1.10.10.10">
    <property type="entry name" value="Winged helix-like DNA-binding domain superfamily/Winged helix DNA-binding domain"/>
    <property type="match status" value="1"/>
</dbReference>
<dbReference type="EMBL" id="WAJS01000013">
    <property type="protein sequence ID" value="KAB1648703.1"/>
    <property type="molecule type" value="Genomic_DNA"/>
</dbReference>
<accession>A0A7C8G0B7</accession>
<dbReference type="PRINTS" id="PR00038">
    <property type="entry name" value="HTHLUXR"/>
</dbReference>
<proteinExistence type="predicted"/>
<evidence type="ECO:0000256" key="1">
    <source>
        <dbReference type="ARBA" id="ARBA00023015"/>
    </source>
</evidence>
<dbReference type="CDD" id="cd06170">
    <property type="entry name" value="LuxR_C_like"/>
    <property type="match status" value="1"/>
</dbReference>
<dbReference type="Pfam" id="PF00196">
    <property type="entry name" value="GerE"/>
    <property type="match status" value="1"/>
</dbReference>
<feature type="transmembrane region" description="Helical" evidence="4">
    <location>
        <begin position="289"/>
        <end position="307"/>
    </location>
</feature>
<feature type="transmembrane region" description="Helical" evidence="4">
    <location>
        <begin position="70"/>
        <end position="93"/>
    </location>
</feature>
<keyword evidence="4" id="KW-1133">Transmembrane helix</keyword>
<evidence type="ECO:0000313" key="7">
    <source>
        <dbReference type="Proteomes" id="UP000479639"/>
    </source>
</evidence>
<dbReference type="Proteomes" id="UP000479639">
    <property type="component" value="Unassembled WGS sequence"/>
</dbReference>
<keyword evidence="4" id="KW-0812">Transmembrane</keyword>
<feature type="transmembrane region" description="Helical" evidence="4">
    <location>
        <begin position="186"/>
        <end position="206"/>
    </location>
</feature>
<keyword evidence="3" id="KW-0804">Transcription</keyword>
<dbReference type="InterPro" id="IPR016032">
    <property type="entry name" value="Sig_transdc_resp-reg_C-effctor"/>
</dbReference>
<comment type="caution">
    <text evidence="6">The sequence shown here is derived from an EMBL/GenBank/DDBJ whole genome shotgun (WGS) entry which is preliminary data.</text>
</comment>
<gene>
    <name evidence="6" type="ORF">F8D48_05310</name>
</gene>
<feature type="transmembrane region" description="Helical" evidence="4">
    <location>
        <begin position="30"/>
        <end position="50"/>
    </location>
</feature>
<feature type="transmembrane region" description="Helical" evidence="4">
    <location>
        <begin position="314"/>
        <end position="333"/>
    </location>
</feature>
<reference evidence="6 7" key="1">
    <citation type="submission" date="2019-09" db="EMBL/GenBank/DDBJ databases">
        <title>Whole genome shotgun sequencing (WGS) of Ellagibacter isourolithinifaciens DSM 104140(T) and Adlercreutzia muris DSM 29508(T).</title>
        <authorList>
            <person name="Stoll D.A."/>
            <person name="Danylec N."/>
            <person name="Huch M."/>
        </authorList>
    </citation>
    <scope>NUCLEOTIDE SEQUENCE [LARGE SCALE GENOMIC DNA]</scope>
    <source>
        <strain evidence="6 7">DSM 29508</strain>
    </source>
</reference>
<dbReference type="InterPro" id="IPR000792">
    <property type="entry name" value="Tscrpt_reg_LuxR_C"/>
</dbReference>
<keyword evidence="4" id="KW-0472">Membrane</keyword>
<feature type="transmembrane region" description="Helical" evidence="4">
    <location>
        <begin position="257"/>
        <end position="283"/>
    </location>
</feature>
<protein>
    <submittedName>
        <fullName evidence="6">Helix-turn-helix transcriptional regulator</fullName>
    </submittedName>
</protein>
<dbReference type="PROSITE" id="PS50043">
    <property type="entry name" value="HTH_LUXR_2"/>
    <property type="match status" value="1"/>
</dbReference>
<dbReference type="GO" id="GO:0006355">
    <property type="term" value="P:regulation of DNA-templated transcription"/>
    <property type="evidence" value="ECO:0007669"/>
    <property type="project" value="InterPro"/>
</dbReference>
<dbReference type="PANTHER" id="PTHR44688">
    <property type="entry name" value="DNA-BINDING TRANSCRIPTIONAL ACTIVATOR DEVR_DOSR"/>
    <property type="match status" value="1"/>
</dbReference>
<dbReference type="AlphaFoldDB" id="A0A7C8G0B7"/>
<dbReference type="SUPFAM" id="SSF46894">
    <property type="entry name" value="C-terminal effector domain of the bipartite response regulators"/>
    <property type="match status" value="1"/>
</dbReference>
<dbReference type="PANTHER" id="PTHR44688:SF16">
    <property type="entry name" value="DNA-BINDING TRANSCRIPTIONAL ACTIVATOR DEVR_DOSR"/>
    <property type="match status" value="1"/>
</dbReference>
<dbReference type="SMART" id="SM00421">
    <property type="entry name" value="HTH_LUXR"/>
    <property type="match status" value="1"/>
</dbReference>
<dbReference type="GO" id="GO:0003677">
    <property type="term" value="F:DNA binding"/>
    <property type="evidence" value="ECO:0007669"/>
    <property type="project" value="UniProtKB-KW"/>
</dbReference>
<feature type="transmembrane region" description="Helical" evidence="4">
    <location>
        <begin position="408"/>
        <end position="428"/>
    </location>
</feature>
<feature type="transmembrane region" description="Helical" evidence="4">
    <location>
        <begin position="371"/>
        <end position="396"/>
    </location>
</feature>